<organism evidence="3">
    <name type="scientific">Candidatus Kentrum sp. LPFa</name>
    <dbReference type="NCBI Taxonomy" id="2126335"/>
    <lineage>
        <taxon>Bacteria</taxon>
        <taxon>Pseudomonadati</taxon>
        <taxon>Pseudomonadota</taxon>
        <taxon>Gammaproteobacteria</taxon>
        <taxon>Candidatus Kentrum</taxon>
    </lineage>
</organism>
<feature type="domain" description="Transposase IS204/IS1001/IS1096/IS1165 DDE" evidence="1">
    <location>
        <begin position="1"/>
        <end position="176"/>
    </location>
</feature>
<evidence type="ECO:0000313" key="2">
    <source>
        <dbReference type="EMBL" id="VFK18336.1"/>
    </source>
</evidence>
<gene>
    <name evidence="2" type="ORF">BECKLPF1236A_GA0070988_101956</name>
    <name evidence="3" type="ORF">BECKLPF1236C_GA0070990_101956</name>
</gene>
<accession>A0A450XV79</accession>
<evidence type="ECO:0000259" key="1">
    <source>
        <dbReference type="Pfam" id="PF01610"/>
    </source>
</evidence>
<dbReference type="InterPro" id="IPR047951">
    <property type="entry name" value="Transpos_ISL3"/>
</dbReference>
<name>A0A450XV79_9GAMM</name>
<evidence type="ECO:0000313" key="3">
    <source>
        <dbReference type="EMBL" id="VFK33178.1"/>
    </source>
</evidence>
<proteinExistence type="predicted"/>
<dbReference type="PANTHER" id="PTHR33498">
    <property type="entry name" value="TRANSPOSASE FOR INSERTION SEQUENCE ELEMENT IS1557"/>
    <property type="match status" value="1"/>
</dbReference>
<dbReference type="EMBL" id="CAADFP010000195">
    <property type="protein sequence ID" value="VFK33178.1"/>
    <property type="molecule type" value="Genomic_DNA"/>
</dbReference>
<protein>
    <submittedName>
        <fullName evidence="3">Transposase</fullName>
    </submittedName>
</protein>
<dbReference type="Pfam" id="PF01610">
    <property type="entry name" value="DDE_Tnp_ISL3"/>
    <property type="match status" value="1"/>
</dbReference>
<sequence>MEKPYLKVIAKKAGRAIHILDRFHIMAHLGKALDEVRTKEVKELKEKGCEPVLTKSRWLLLKRPENLTRQQGSRLDEFVKLNLKTIRSYLLKEEFQLFWSYKSPYWAGWFLDDWCEKTMRSKIQPMKRVARMLKRHRPLLLNWFRAKGQFSGGIFEGLNTKAKLTTRKAFGFRTYHGIEIALYHALGSLPVPKTTHRLF</sequence>
<dbReference type="EMBL" id="CAADFM010000195">
    <property type="protein sequence ID" value="VFK18336.1"/>
    <property type="molecule type" value="Genomic_DNA"/>
</dbReference>
<dbReference type="PANTHER" id="PTHR33498:SF1">
    <property type="entry name" value="TRANSPOSASE FOR INSERTION SEQUENCE ELEMENT IS1557"/>
    <property type="match status" value="1"/>
</dbReference>
<dbReference type="AlphaFoldDB" id="A0A450XV79"/>
<dbReference type="InterPro" id="IPR002560">
    <property type="entry name" value="Transposase_DDE"/>
</dbReference>
<reference evidence="3" key="1">
    <citation type="submission" date="2019-02" db="EMBL/GenBank/DDBJ databases">
        <authorList>
            <person name="Gruber-Vodicka R. H."/>
            <person name="Seah K. B. B."/>
        </authorList>
    </citation>
    <scope>NUCLEOTIDE SEQUENCE</scope>
    <source>
        <strain evidence="2">BECK_S312</strain>
        <strain evidence="3">BECK_S426</strain>
    </source>
</reference>